<dbReference type="AlphaFoldDB" id="A0A9Q1LU36"/>
<protein>
    <submittedName>
        <fullName evidence="3">Uncharacterized protein</fullName>
    </submittedName>
</protein>
<feature type="region of interest" description="Disordered" evidence="1">
    <location>
        <begin position="1"/>
        <end position="71"/>
    </location>
</feature>
<keyword evidence="2" id="KW-0472">Membrane</keyword>
<comment type="caution">
    <text evidence="3">The sequence shown here is derived from an EMBL/GenBank/DDBJ whole genome shotgun (WGS) entry which is preliminary data.</text>
</comment>
<evidence type="ECO:0000313" key="4">
    <source>
        <dbReference type="Proteomes" id="UP001152561"/>
    </source>
</evidence>
<organism evidence="3 4">
    <name type="scientific">Anisodus acutangulus</name>
    <dbReference type="NCBI Taxonomy" id="402998"/>
    <lineage>
        <taxon>Eukaryota</taxon>
        <taxon>Viridiplantae</taxon>
        <taxon>Streptophyta</taxon>
        <taxon>Embryophyta</taxon>
        <taxon>Tracheophyta</taxon>
        <taxon>Spermatophyta</taxon>
        <taxon>Magnoliopsida</taxon>
        <taxon>eudicotyledons</taxon>
        <taxon>Gunneridae</taxon>
        <taxon>Pentapetalae</taxon>
        <taxon>asterids</taxon>
        <taxon>lamiids</taxon>
        <taxon>Solanales</taxon>
        <taxon>Solanaceae</taxon>
        <taxon>Solanoideae</taxon>
        <taxon>Hyoscyameae</taxon>
        <taxon>Anisodus</taxon>
    </lineage>
</organism>
<dbReference type="Proteomes" id="UP001152561">
    <property type="component" value="Unassembled WGS sequence"/>
</dbReference>
<evidence type="ECO:0000256" key="1">
    <source>
        <dbReference type="SAM" id="MobiDB-lite"/>
    </source>
</evidence>
<sequence>MPPFRTITDHRGSSSGPRSPSPGPSPSRRRRPSPPRNPPPGHHDHPSAQEPPPSDADDDNPSPAAQPPPPCTCSSTIGMMCNYRLWILSAISIVLHLSCKHTTYVILPLSWL</sequence>
<keyword evidence="2" id="KW-1133">Transmembrane helix</keyword>
<evidence type="ECO:0000256" key="2">
    <source>
        <dbReference type="SAM" id="Phobius"/>
    </source>
</evidence>
<dbReference type="OrthoDB" id="786778at2759"/>
<feature type="transmembrane region" description="Helical" evidence="2">
    <location>
        <begin position="85"/>
        <end position="107"/>
    </location>
</feature>
<name>A0A9Q1LU36_9SOLA</name>
<accession>A0A9Q1LU36</accession>
<evidence type="ECO:0000313" key="3">
    <source>
        <dbReference type="EMBL" id="KAJ8543219.1"/>
    </source>
</evidence>
<dbReference type="EMBL" id="JAJAGQ010000014">
    <property type="protein sequence ID" value="KAJ8543219.1"/>
    <property type="molecule type" value="Genomic_DNA"/>
</dbReference>
<proteinExistence type="predicted"/>
<reference evidence="4" key="1">
    <citation type="journal article" date="2023" name="Proc. Natl. Acad. Sci. U.S.A.">
        <title>Genomic and structural basis for evolution of tropane alkaloid biosynthesis.</title>
        <authorList>
            <person name="Wanga Y.-J."/>
            <person name="Taina T."/>
            <person name="Yua J.-Y."/>
            <person name="Lia J."/>
            <person name="Xua B."/>
            <person name="Chenc J."/>
            <person name="D'Auriad J.C."/>
            <person name="Huanga J.-P."/>
            <person name="Huanga S.-X."/>
        </authorList>
    </citation>
    <scope>NUCLEOTIDE SEQUENCE [LARGE SCALE GENOMIC DNA]</scope>
    <source>
        <strain evidence="4">cv. KIB-2019</strain>
    </source>
</reference>
<gene>
    <name evidence="3" type="ORF">K7X08_005742</name>
</gene>
<keyword evidence="4" id="KW-1185">Reference proteome</keyword>
<keyword evidence="2" id="KW-0812">Transmembrane</keyword>